<feature type="compositionally biased region" description="Gly residues" evidence="1">
    <location>
        <begin position="317"/>
        <end position="330"/>
    </location>
</feature>
<feature type="region of interest" description="Disordered" evidence="1">
    <location>
        <begin position="969"/>
        <end position="1007"/>
    </location>
</feature>
<feature type="compositionally biased region" description="Polar residues" evidence="1">
    <location>
        <begin position="331"/>
        <end position="342"/>
    </location>
</feature>
<dbReference type="Pfam" id="PF13620">
    <property type="entry name" value="CarboxypepD_reg"/>
    <property type="match status" value="1"/>
</dbReference>
<reference evidence="4" key="1">
    <citation type="journal article" date="2014" name="Int. J. Syst. Evol. Microbiol.">
        <title>Complete genome sequence of Corynebacterium casei LMG S-19264T (=DSM 44701T), isolated from a smear-ripened cheese.</title>
        <authorList>
            <consortium name="US DOE Joint Genome Institute (JGI-PGF)"/>
            <person name="Walter F."/>
            <person name="Albersmeier A."/>
            <person name="Kalinowski J."/>
            <person name="Ruckert C."/>
        </authorList>
    </citation>
    <scope>NUCLEOTIDE SEQUENCE</scope>
    <source>
        <strain evidence="4">CCM 8711</strain>
    </source>
</reference>
<keyword evidence="2" id="KW-0732">Signal</keyword>
<dbReference type="EMBL" id="BMDO01000005">
    <property type="protein sequence ID" value="GGI50978.1"/>
    <property type="molecule type" value="Genomic_DNA"/>
</dbReference>
<feature type="region of interest" description="Disordered" evidence="1">
    <location>
        <begin position="317"/>
        <end position="344"/>
    </location>
</feature>
<evidence type="ECO:0000313" key="5">
    <source>
        <dbReference type="Proteomes" id="UP000662074"/>
    </source>
</evidence>
<protein>
    <submittedName>
        <fullName evidence="4">Collagen-binding protein</fullName>
    </submittedName>
</protein>
<dbReference type="Proteomes" id="UP000662074">
    <property type="component" value="Unassembled WGS sequence"/>
</dbReference>
<dbReference type="Pfam" id="PF14905">
    <property type="entry name" value="OMP_b-brl_3"/>
    <property type="match status" value="1"/>
</dbReference>
<evidence type="ECO:0000256" key="1">
    <source>
        <dbReference type="SAM" id="MobiDB-lite"/>
    </source>
</evidence>
<keyword evidence="4" id="KW-0176">Collagen</keyword>
<organism evidence="4 5">
    <name type="scientific">Mucilaginibacter galii</name>
    <dbReference type="NCBI Taxonomy" id="2005073"/>
    <lineage>
        <taxon>Bacteria</taxon>
        <taxon>Pseudomonadati</taxon>
        <taxon>Bacteroidota</taxon>
        <taxon>Sphingobacteriia</taxon>
        <taxon>Sphingobacteriales</taxon>
        <taxon>Sphingobacteriaceae</taxon>
        <taxon>Mucilaginibacter</taxon>
    </lineage>
</organism>
<sequence>MKKILILLAFFIGTLTYAEAQTGRTVYGTVVDSTKQTLPGSTVKLTSDLNDNVTTSVTGDGKFSFTGIKGTKLNLTVTSIGFEGLIKHYTIPAGNQPADVGAITLKPEARQLGAVTVVGTTNPVVIKEDTVQYNIKALNLRANATLEDALKKSVGVDVDPSTGAVTAQGQAVTKVRINGKDYMGGDVTSLTRNLPADLAENMQIVDDYGDQANLTGIKTGEPQKVLNITIRADKNYGYSLQATAGDGQDLLAKNQESDINSLPKQENQNRYLGSLNYFKFKGNQQISILGNINNTNLNTFSFGGGGGAGGNFGGGGGGGGRGNASRGSGGATSNQNGITTARSIGGNYRDQWGKNLAVYGSYSFADNDTYTTSNIIQQNNIRSSNGSTITSNTNQSSIQNDNNINHRFTFNLEYKPDTVNYLKVTPTLSYGKSLTTSTEQVAQVSTDATRNLAYNSTTYANSSSPNAGITALYNHRFNSRGRNLSLFLTGNTSKNDQAQNPIYVYTQGTTGVPANQLIDVNSRTDAAGATVSYIEPLSRVSFLEFNYAYNRSYTTSDKLTQSFLTGTGYTFDPDFSNNFNFTFTTHRAGLSFRVVKPKYNYTLGAGLQPAILDGKNENVVKTPIIIDNVTIIPTNTHQSTVNFAPTARFVYNFSRSQTFSAFYNGNNNQPTFNQLQPVVDRSNALYPVLGNPFLKPEFQNTISFRYNKFSFQTGDLIFTNLQFTQTNNKIVTNLIAIPKSDALNNNAFYRPLQNTNLTTYQNVDGYYSGSGQVTYAKPWQNRRYTLYLRGSVSYTNNVAYVGSVDPNTAIQTSEKNIAKNWNYTPEIRFRTDITNVIDAQLGTSYSTNKTNNTIDNSLTALNSNFRTWAVTLTGKNYLWKDWTVSYDYYHNNFYGYQVPVKPTNILNGYVERRFLKNNAATIRAGAYDLLNQNRGYTSSASGTSTTQSSVNRLGRYFLVTFTLRLQKFAGRPQGGDQNDGGGRRGGFGGGPGGGGPPGGGPGGPTIY</sequence>
<evidence type="ECO:0000256" key="2">
    <source>
        <dbReference type="SAM" id="SignalP"/>
    </source>
</evidence>
<dbReference type="Gene3D" id="2.60.40.1120">
    <property type="entry name" value="Carboxypeptidase-like, regulatory domain"/>
    <property type="match status" value="1"/>
</dbReference>
<feature type="compositionally biased region" description="Gly residues" evidence="1">
    <location>
        <begin position="977"/>
        <end position="1007"/>
    </location>
</feature>
<dbReference type="InterPro" id="IPR041700">
    <property type="entry name" value="OMP_b-brl_3"/>
</dbReference>
<feature type="signal peptide" evidence="2">
    <location>
        <begin position="1"/>
        <end position="20"/>
    </location>
</feature>
<dbReference type="SUPFAM" id="SSF56935">
    <property type="entry name" value="Porins"/>
    <property type="match status" value="1"/>
</dbReference>
<dbReference type="InterPro" id="IPR008969">
    <property type="entry name" value="CarboxyPept-like_regulatory"/>
</dbReference>
<feature type="chain" id="PRO_5038032119" evidence="2">
    <location>
        <begin position="21"/>
        <end position="1007"/>
    </location>
</feature>
<reference evidence="4" key="2">
    <citation type="submission" date="2020-09" db="EMBL/GenBank/DDBJ databases">
        <authorList>
            <person name="Sun Q."/>
            <person name="Sedlacek I."/>
        </authorList>
    </citation>
    <scope>NUCLEOTIDE SEQUENCE</scope>
    <source>
        <strain evidence="4">CCM 8711</strain>
    </source>
</reference>
<accession>A0A917J8J3</accession>
<dbReference type="SUPFAM" id="SSF49464">
    <property type="entry name" value="Carboxypeptidase regulatory domain-like"/>
    <property type="match status" value="1"/>
</dbReference>
<evidence type="ECO:0000313" key="4">
    <source>
        <dbReference type="EMBL" id="GGI50978.1"/>
    </source>
</evidence>
<dbReference type="AlphaFoldDB" id="A0A917J8J3"/>
<name>A0A917J8J3_9SPHI</name>
<dbReference type="RefSeq" id="WP_188416617.1">
    <property type="nucleotide sequence ID" value="NZ_BMDO01000005.1"/>
</dbReference>
<keyword evidence="5" id="KW-1185">Reference proteome</keyword>
<feature type="domain" description="Outer membrane protein beta-barrel" evidence="3">
    <location>
        <begin position="475"/>
        <end position="775"/>
    </location>
</feature>
<gene>
    <name evidence="4" type="ORF">GCM10011425_21900</name>
</gene>
<comment type="caution">
    <text evidence="4">The sequence shown here is derived from an EMBL/GenBank/DDBJ whole genome shotgun (WGS) entry which is preliminary data.</text>
</comment>
<evidence type="ECO:0000259" key="3">
    <source>
        <dbReference type="Pfam" id="PF14905"/>
    </source>
</evidence>
<proteinExistence type="predicted"/>